<dbReference type="STRING" id="318479.A0A0N4UHE4"/>
<evidence type="ECO:0000313" key="1">
    <source>
        <dbReference type="EMBL" id="VDN51577.1"/>
    </source>
</evidence>
<proteinExistence type="predicted"/>
<evidence type="ECO:0000313" key="2">
    <source>
        <dbReference type="Proteomes" id="UP000038040"/>
    </source>
</evidence>
<gene>
    <name evidence="1" type="ORF">DME_LOCUS1550</name>
</gene>
<dbReference type="Proteomes" id="UP000274756">
    <property type="component" value="Unassembled WGS sequence"/>
</dbReference>
<keyword evidence="3" id="KW-1185">Reference proteome</keyword>
<dbReference type="EMBL" id="UYYG01000024">
    <property type="protein sequence ID" value="VDN51577.1"/>
    <property type="molecule type" value="Genomic_DNA"/>
</dbReference>
<reference evidence="1 3" key="2">
    <citation type="submission" date="2018-11" db="EMBL/GenBank/DDBJ databases">
        <authorList>
            <consortium name="Pathogen Informatics"/>
        </authorList>
    </citation>
    <scope>NUCLEOTIDE SEQUENCE [LARGE SCALE GENOMIC DNA]</scope>
</reference>
<evidence type="ECO:0000313" key="4">
    <source>
        <dbReference type="WBParaSite" id="DME_0000697101-mRNA-1"/>
    </source>
</evidence>
<name>A0A0N4UHE4_DRAME</name>
<dbReference type="OrthoDB" id="127285at2759"/>
<sequence length="93" mass="11186">MKLQLKCTLTGHEIPFDVQKLQDYIKSPKFLRSWRIYKIMEKYGEYFDDIGDNKFGCKVTRRIITKDPDALERHINGKKFKRDLEKSKVLINY</sequence>
<dbReference type="PANTHER" id="PTHR34348:SF1">
    <property type="entry name" value="SURFEIT LOCUS PROTEIN 2"/>
    <property type="match status" value="1"/>
</dbReference>
<dbReference type="AlphaFoldDB" id="A0A0N4UHE4"/>
<evidence type="ECO:0000313" key="3">
    <source>
        <dbReference type="Proteomes" id="UP000274756"/>
    </source>
</evidence>
<dbReference type="InterPro" id="IPR008833">
    <property type="entry name" value="Surf2"/>
</dbReference>
<protein>
    <submittedName>
        <fullName evidence="4">30S ribosomal protein S6</fullName>
    </submittedName>
</protein>
<dbReference type="Proteomes" id="UP000038040">
    <property type="component" value="Unplaced"/>
</dbReference>
<dbReference type="WBParaSite" id="DME_0000697101-mRNA-1">
    <property type="protein sequence ID" value="DME_0000697101-mRNA-1"/>
    <property type="gene ID" value="DME_0000697101"/>
</dbReference>
<dbReference type="PANTHER" id="PTHR34348">
    <property type="entry name" value="SURFEIT LOCUS PROTEIN 2"/>
    <property type="match status" value="1"/>
</dbReference>
<organism evidence="2 4">
    <name type="scientific">Dracunculus medinensis</name>
    <name type="common">Guinea worm</name>
    <dbReference type="NCBI Taxonomy" id="318479"/>
    <lineage>
        <taxon>Eukaryota</taxon>
        <taxon>Metazoa</taxon>
        <taxon>Ecdysozoa</taxon>
        <taxon>Nematoda</taxon>
        <taxon>Chromadorea</taxon>
        <taxon>Rhabditida</taxon>
        <taxon>Spirurina</taxon>
        <taxon>Dracunculoidea</taxon>
        <taxon>Dracunculidae</taxon>
        <taxon>Dracunculus</taxon>
    </lineage>
</organism>
<accession>A0A0N4UHE4</accession>
<reference evidence="4" key="1">
    <citation type="submission" date="2016-04" db="UniProtKB">
        <authorList>
            <consortium name="WormBaseParasite"/>
        </authorList>
    </citation>
    <scope>IDENTIFICATION</scope>
</reference>
<dbReference type="Pfam" id="PF05477">
    <property type="entry name" value="SURF2"/>
    <property type="match status" value="1"/>
</dbReference>